<dbReference type="RefSeq" id="WP_328823773.1">
    <property type="nucleotide sequence ID" value="NZ_JACGWT010000003.1"/>
</dbReference>
<dbReference type="AlphaFoldDB" id="A0A7W3ISY6"/>
<dbReference type="SUPFAM" id="SSF55811">
    <property type="entry name" value="Nudix"/>
    <property type="match status" value="1"/>
</dbReference>
<name>A0A7W3ISY6_9ACTN</name>
<dbReference type="InterPro" id="IPR000086">
    <property type="entry name" value="NUDIX_hydrolase_dom"/>
</dbReference>
<dbReference type="InterPro" id="IPR020476">
    <property type="entry name" value="Nudix_hydrolase"/>
</dbReference>
<keyword evidence="4" id="KW-0460">Magnesium</keyword>
<evidence type="ECO:0000256" key="5">
    <source>
        <dbReference type="RuleBase" id="RU003476"/>
    </source>
</evidence>
<evidence type="ECO:0000256" key="4">
    <source>
        <dbReference type="ARBA" id="ARBA00022842"/>
    </source>
</evidence>
<comment type="cofactor">
    <cofactor evidence="1">
        <name>Mg(2+)</name>
        <dbReference type="ChEBI" id="CHEBI:18420"/>
    </cofactor>
</comment>
<dbReference type="PANTHER" id="PTHR43046">
    <property type="entry name" value="GDP-MANNOSE MANNOSYL HYDROLASE"/>
    <property type="match status" value="1"/>
</dbReference>
<reference evidence="8 9" key="1">
    <citation type="submission" date="2020-07" db="EMBL/GenBank/DDBJ databases">
        <title>Sequencing the genomes of 1000 actinobacteria strains.</title>
        <authorList>
            <person name="Klenk H.-P."/>
        </authorList>
    </citation>
    <scope>NUCLEOTIDE SEQUENCE [LARGE SCALE GENOMIC DNA]</scope>
    <source>
        <strain evidence="8 9">DSM 100723</strain>
    </source>
</reference>
<dbReference type="PRINTS" id="PR00502">
    <property type="entry name" value="NUDIXFAMILY"/>
</dbReference>
<feature type="region of interest" description="Disordered" evidence="6">
    <location>
        <begin position="1"/>
        <end position="20"/>
    </location>
</feature>
<dbReference type="PANTHER" id="PTHR43046:SF12">
    <property type="entry name" value="GDP-MANNOSE MANNOSYL HYDROLASE"/>
    <property type="match status" value="1"/>
</dbReference>
<dbReference type="InterPro" id="IPR015797">
    <property type="entry name" value="NUDIX_hydrolase-like_dom_sf"/>
</dbReference>
<dbReference type="PROSITE" id="PS51462">
    <property type="entry name" value="NUDIX"/>
    <property type="match status" value="1"/>
</dbReference>
<protein>
    <submittedName>
        <fullName evidence="8">8-oxo-dGTP pyrophosphatase MutT (NUDIX family)</fullName>
    </submittedName>
</protein>
<evidence type="ECO:0000256" key="3">
    <source>
        <dbReference type="ARBA" id="ARBA00022801"/>
    </source>
</evidence>
<evidence type="ECO:0000256" key="1">
    <source>
        <dbReference type="ARBA" id="ARBA00001946"/>
    </source>
</evidence>
<comment type="similarity">
    <text evidence="2 5">Belongs to the Nudix hydrolase family.</text>
</comment>
<dbReference type="CDD" id="cd04685">
    <property type="entry name" value="NUDIX_Hydrolase"/>
    <property type="match status" value="1"/>
</dbReference>
<dbReference type="InterPro" id="IPR020084">
    <property type="entry name" value="NUDIX_hydrolase_CS"/>
</dbReference>
<accession>A0A7W3ISY6</accession>
<gene>
    <name evidence="8" type="ORF">FHX74_002313</name>
</gene>
<proteinExistence type="inferred from homology"/>
<keyword evidence="3 5" id="KW-0378">Hydrolase</keyword>
<dbReference type="GO" id="GO:0016787">
    <property type="term" value="F:hydrolase activity"/>
    <property type="evidence" value="ECO:0007669"/>
    <property type="project" value="UniProtKB-KW"/>
</dbReference>
<evidence type="ECO:0000259" key="7">
    <source>
        <dbReference type="PROSITE" id="PS51462"/>
    </source>
</evidence>
<sequence>MSPERSFTIPEDPADRPRRTRTAARVVLLDPDDRVLLFCDSDPGLPQYRWWVTPGGGVDPGETEAQAAVREVAEETGAVITEQELIGPVARRVAVHGYSDQVLEQAECFYLARVDPFEVDVSAFTEEEKVTMLDHRWWPLAELTGTAEWIWPSRLVELVGLEHRPDRWPLDLGTETGESTRPV</sequence>
<evidence type="ECO:0000313" key="8">
    <source>
        <dbReference type="EMBL" id="MBA8794694.1"/>
    </source>
</evidence>
<organism evidence="8 9">
    <name type="scientific">Microlunatus kandeliicorticis</name>
    <dbReference type="NCBI Taxonomy" id="1759536"/>
    <lineage>
        <taxon>Bacteria</taxon>
        <taxon>Bacillati</taxon>
        <taxon>Actinomycetota</taxon>
        <taxon>Actinomycetes</taxon>
        <taxon>Propionibacteriales</taxon>
        <taxon>Propionibacteriaceae</taxon>
        <taxon>Microlunatus</taxon>
    </lineage>
</organism>
<evidence type="ECO:0000313" key="9">
    <source>
        <dbReference type="Proteomes" id="UP000523079"/>
    </source>
</evidence>
<evidence type="ECO:0000256" key="6">
    <source>
        <dbReference type="SAM" id="MobiDB-lite"/>
    </source>
</evidence>
<dbReference type="Proteomes" id="UP000523079">
    <property type="component" value="Unassembled WGS sequence"/>
</dbReference>
<comment type="caution">
    <text evidence="8">The sequence shown here is derived from an EMBL/GenBank/DDBJ whole genome shotgun (WGS) entry which is preliminary data.</text>
</comment>
<evidence type="ECO:0000256" key="2">
    <source>
        <dbReference type="ARBA" id="ARBA00005582"/>
    </source>
</evidence>
<dbReference type="Gene3D" id="3.90.79.10">
    <property type="entry name" value="Nucleoside Triphosphate Pyrophosphohydrolase"/>
    <property type="match status" value="1"/>
</dbReference>
<dbReference type="EMBL" id="JACGWT010000003">
    <property type="protein sequence ID" value="MBA8794694.1"/>
    <property type="molecule type" value="Genomic_DNA"/>
</dbReference>
<keyword evidence="9" id="KW-1185">Reference proteome</keyword>
<dbReference type="Pfam" id="PF00293">
    <property type="entry name" value="NUDIX"/>
    <property type="match status" value="1"/>
</dbReference>
<feature type="domain" description="Nudix hydrolase" evidence="7">
    <location>
        <begin position="19"/>
        <end position="159"/>
    </location>
</feature>
<dbReference type="PROSITE" id="PS00893">
    <property type="entry name" value="NUDIX_BOX"/>
    <property type="match status" value="1"/>
</dbReference>